<dbReference type="Proteomes" id="UP000215145">
    <property type="component" value="Unassembled WGS sequence"/>
</dbReference>
<dbReference type="InterPro" id="IPR011989">
    <property type="entry name" value="ARM-like"/>
</dbReference>
<dbReference type="AlphaFoldDB" id="A0A229P623"/>
<organism evidence="1 2">
    <name type="scientific">Paenibacillus herberti</name>
    <dbReference type="NCBI Taxonomy" id="1619309"/>
    <lineage>
        <taxon>Bacteria</taxon>
        <taxon>Bacillati</taxon>
        <taxon>Bacillota</taxon>
        <taxon>Bacilli</taxon>
        <taxon>Bacillales</taxon>
        <taxon>Paenibacillaceae</taxon>
        <taxon>Paenibacillus</taxon>
    </lineage>
</organism>
<dbReference type="RefSeq" id="WP_089524511.1">
    <property type="nucleotide sequence ID" value="NZ_NMUQ01000001.1"/>
</dbReference>
<comment type="caution">
    <text evidence="1">The sequence shown here is derived from an EMBL/GenBank/DDBJ whole genome shotgun (WGS) entry which is preliminary data.</text>
</comment>
<dbReference type="OrthoDB" id="2655295at2"/>
<dbReference type="SUPFAM" id="SSF48371">
    <property type="entry name" value="ARM repeat"/>
    <property type="match status" value="1"/>
</dbReference>
<evidence type="ECO:0000313" key="1">
    <source>
        <dbReference type="EMBL" id="OXM17434.1"/>
    </source>
</evidence>
<dbReference type="InterPro" id="IPR016024">
    <property type="entry name" value="ARM-type_fold"/>
</dbReference>
<dbReference type="Pfam" id="PF13646">
    <property type="entry name" value="HEAT_2"/>
    <property type="match status" value="1"/>
</dbReference>
<protein>
    <submittedName>
        <fullName evidence="1">Esterase</fullName>
    </submittedName>
</protein>
<dbReference type="Gene3D" id="1.25.10.10">
    <property type="entry name" value="Leucine-rich Repeat Variant"/>
    <property type="match status" value="1"/>
</dbReference>
<proteinExistence type="predicted"/>
<evidence type="ECO:0000313" key="2">
    <source>
        <dbReference type="Proteomes" id="UP000215145"/>
    </source>
</evidence>
<accession>A0A229P623</accession>
<keyword evidence="2" id="KW-1185">Reference proteome</keyword>
<reference evidence="1 2" key="1">
    <citation type="submission" date="2017-07" db="EMBL/GenBank/DDBJ databases">
        <title>Paenibacillus herberti R33 genome sequencing and assembly.</title>
        <authorList>
            <person name="Su W."/>
        </authorList>
    </citation>
    <scope>NUCLEOTIDE SEQUENCE [LARGE SCALE GENOMIC DNA]</scope>
    <source>
        <strain evidence="1 2">R33</strain>
    </source>
</reference>
<name>A0A229P623_9BACL</name>
<gene>
    <name evidence="1" type="ORF">CGZ75_02205</name>
</gene>
<dbReference type="EMBL" id="NMUQ01000001">
    <property type="protein sequence ID" value="OXM17434.1"/>
    <property type="molecule type" value="Genomic_DNA"/>
</dbReference>
<sequence>MPAAEEVAIDPVVELKRAASRTSDWRARLNAAKELGALRAPQSAAILRRLLAEDPVYTVREEAYRQLTKLGEHAESPARKDSVQVKGLPKIIVRIRKSLAQGHEYVEFKEKLKKMRLDVYDVLEGDKGDGFDAWLEQQWKASF</sequence>